<keyword evidence="2" id="KW-0178">Competence</keyword>
<dbReference type="NCBIfam" id="TIGR02532">
    <property type="entry name" value="IV_pilin_GFxxxE"/>
    <property type="match status" value="1"/>
</dbReference>
<dbReference type="InterPro" id="IPR016785">
    <property type="entry name" value="ComGD"/>
</dbReference>
<reference evidence="3" key="2">
    <citation type="submission" date="2021-04" db="EMBL/GenBank/DDBJ databases">
        <authorList>
            <person name="Gilroy R."/>
        </authorList>
    </citation>
    <scope>NUCLEOTIDE SEQUENCE</scope>
    <source>
        <strain evidence="3">ChiHjej13B12-752</strain>
    </source>
</reference>
<proteinExistence type="predicted"/>
<accession>A0A9D1TZX9</accession>
<dbReference type="EMBL" id="DXHR01000011">
    <property type="protein sequence ID" value="HIW12230.1"/>
    <property type="molecule type" value="Genomic_DNA"/>
</dbReference>
<dbReference type="PIRSF" id="PIRSF021292">
    <property type="entry name" value="Competence_ComGD"/>
    <property type="match status" value="1"/>
</dbReference>
<dbReference type="InterPro" id="IPR012902">
    <property type="entry name" value="N_methyl_site"/>
</dbReference>
<dbReference type="AlphaFoldDB" id="A0A9D1TZX9"/>
<evidence type="ECO:0000256" key="2">
    <source>
        <dbReference type="ARBA" id="ARBA00023287"/>
    </source>
</evidence>
<reference evidence="3" key="1">
    <citation type="journal article" date="2021" name="PeerJ">
        <title>Extensive microbial diversity within the chicken gut microbiome revealed by metagenomics and culture.</title>
        <authorList>
            <person name="Gilroy R."/>
            <person name="Ravi A."/>
            <person name="Getino M."/>
            <person name="Pursley I."/>
            <person name="Horton D.L."/>
            <person name="Alikhan N.F."/>
            <person name="Baker D."/>
            <person name="Gharbi K."/>
            <person name="Hall N."/>
            <person name="Watson M."/>
            <person name="Adriaenssens E.M."/>
            <person name="Foster-Nyarko E."/>
            <person name="Jarju S."/>
            <person name="Secka A."/>
            <person name="Antonio M."/>
            <person name="Oren A."/>
            <person name="Chaudhuri R.R."/>
            <person name="La Ragione R."/>
            <person name="Hildebrand F."/>
            <person name="Pallen M.J."/>
        </authorList>
    </citation>
    <scope>NUCLEOTIDE SEQUENCE</scope>
    <source>
        <strain evidence="3">ChiHjej13B12-752</strain>
    </source>
</reference>
<gene>
    <name evidence="3" type="ORF">H9891_03625</name>
</gene>
<dbReference type="GO" id="GO:0009986">
    <property type="term" value="C:cell surface"/>
    <property type="evidence" value="ECO:0007669"/>
    <property type="project" value="UniProtKB-SubCell"/>
</dbReference>
<dbReference type="NCBIfam" id="NF040982">
    <property type="entry name" value="ComGD"/>
    <property type="match status" value="1"/>
</dbReference>
<evidence type="ECO:0000256" key="1">
    <source>
        <dbReference type="ARBA" id="ARBA00004241"/>
    </source>
</evidence>
<comment type="subcellular location">
    <subcellularLocation>
        <location evidence="1">Cell surface</location>
    </subcellularLocation>
</comment>
<protein>
    <submittedName>
        <fullName evidence="3">Prepilin-type N-terminal cleavage/methylation domain-containing protein</fullName>
    </submittedName>
</protein>
<dbReference type="InterPro" id="IPR045584">
    <property type="entry name" value="Pilin-like"/>
</dbReference>
<dbReference type="Pfam" id="PF07963">
    <property type="entry name" value="N_methyl"/>
    <property type="match status" value="1"/>
</dbReference>
<dbReference type="Proteomes" id="UP000823989">
    <property type="component" value="Unassembled WGS sequence"/>
</dbReference>
<evidence type="ECO:0000313" key="4">
    <source>
        <dbReference type="Proteomes" id="UP000823989"/>
    </source>
</evidence>
<dbReference type="SUPFAM" id="SSF54523">
    <property type="entry name" value="Pili subunits"/>
    <property type="match status" value="1"/>
</dbReference>
<dbReference type="GO" id="GO:0030420">
    <property type="term" value="P:establishment of competence for transformation"/>
    <property type="evidence" value="ECO:0007669"/>
    <property type="project" value="UniProtKB-KW"/>
</dbReference>
<evidence type="ECO:0000313" key="3">
    <source>
        <dbReference type="EMBL" id="HIW12230.1"/>
    </source>
</evidence>
<sequence length="144" mass="16374">MARQQNPNSGFTMMEMMLTLAVVSILLMLTVQSAPQNNAHTVDREVDNIAFFFQLAQTNALNTKQAHVVEFDRTKHRIVIKSGYGETLETYTLNTCKILQGGLSGFLYKSNGDTNAFGTIRFHCMDETVNFVFQIQKGRFRIER</sequence>
<name>A0A9D1TZX9_9STAP</name>
<comment type="caution">
    <text evidence="3">The sequence shown here is derived from an EMBL/GenBank/DDBJ whole genome shotgun (WGS) entry which is preliminary data.</text>
</comment>
<organism evidence="3 4">
    <name type="scientific">Candidatus Salinicoccus stercoripullorum</name>
    <dbReference type="NCBI Taxonomy" id="2838756"/>
    <lineage>
        <taxon>Bacteria</taxon>
        <taxon>Bacillati</taxon>
        <taxon>Bacillota</taxon>
        <taxon>Bacilli</taxon>
        <taxon>Bacillales</taxon>
        <taxon>Staphylococcaceae</taxon>
        <taxon>Salinicoccus</taxon>
    </lineage>
</organism>